<organism evidence="2">
    <name type="scientific">Rhizophora mucronata</name>
    <name type="common">Asiatic mangrove</name>
    <dbReference type="NCBI Taxonomy" id="61149"/>
    <lineage>
        <taxon>Eukaryota</taxon>
        <taxon>Viridiplantae</taxon>
        <taxon>Streptophyta</taxon>
        <taxon>Embryophyta</taxon>
        <taxon>Tracheophyta</taxon>
        <taxon>Spermatophyta</taxon>
        <taxon>Magnoliopsida</taxon>
        <taxon>eudicotyledons</taxon>
        <taxon>Gunneridae</taxon>
        <taxon>Pentapetalae</taxon>
        <taxon>rosids</taxon>
        <taxon>fabids</taxon>
        <taxon>Malpighiales</taxon>
        <taxon>Rhizophoraceae</taxon>
        <taxon>Rhizophora</taxon>
    </lineage>
</organism>
<sequence>MLCLSLMAICHSVLGWHQTPWPCAKEERSFLWKMCVINNGPFLALKSLVCSAFLIDMVE</sequence>
<protein>
    <submittedName>
        <fullName evidence="2">Uncharacterized protein</fullName>
    </submittedName>
</protein>
<proteinExistence type="predicted"/>
<name>A0A2P2PBR5_RHIMU</name>
<dbReference type="EMBL" id="GGEC01071706">
    <property type="protein sequence ID" value="MBX52190.1"/>
    <property type="molecule type" value="Transcribed_RNA"/>
</dbReference>
<evidence type="ECO:0000313" key="2">
    <source>
        <dbReference type="EMBL" id="MBX52190.1"/>
    </source>
</evidence>
<reference evidence="2" key="1">
    <citation type="submission" date="2018-02" db="EMBL/GenBank/DDBJ databases">
        <title>Rhizophora mucronata_Transcriptome.</title>
        <authorList>
            <person name="Meera S.P."/>
            <person name="Sreeshan A."/>
            <person name="Augustine A."/>
        </authorList>
    </citation>
    <scope>NUCLEOTIDE SEQUENCE</scope>
    <source>
        <tissue evidence="2">Leaf</tissue>
    </source>
</reference>
<feature type="signal peptide" evidence="1">
    <location>
        <begin position="1"/>
        <end position="15"/>
    </location>
</feature>
<dbReference type="AlphaFoldDB" id="A0A2P2PBR5"/>
<feature type="chain" id="PRO_5015133357" evidence="1">
    <location>
        <begin position="16"/>
        <end position="59"/>
    </location>
</feature>
<evidence type="ECO:0000256" key="1">
    <source>
        <dbReference type="SAM" id="SignalP"/>
    </source>
</evidence>
<accession>A0A2P2PBR5</accession>
<keyword evidence="1" id="KW-0732">Signal</keyword>